<reference evidence="4" key="2">
    <citation type="journal article" date="2018" name="BMC Genomics">
        <title>A manually annotated Actinidia chinensis var. chinensis (kiwifruit) genome highlights the challenges associated with draft genomes and gene prediction in plants.</title>
        <authorList>
            <person name="Pilkington S.M."/>
            <person name="Crowhurst R."/>
            <person name="Hilario E."/>
            <person name="Nardozza S."/>
            <person name="Fraser L."/>
            <person name="Peng Y."/>
            <person name="Gunaseelan K."/>
            <person name="Simpson R."/>
            <person name="Tahir J."/>
            <person name="Deroles S.C."/>
            <person name="Templeton K."/>
            <person name="Luo Z."/>
            <person name="Davy M."/>
            <person name="Cheng C."/>
            <person name="McNeilage M."/>
            <person name="Scaglione D."/>
            <person name="Liu Y."/>
            <person name="Zhang Q."/>
            <person name="Datson P."/>
            <person name="De Silva N."/>
            <person name="Gardiner S.E."/>
            <person name="Bassett H."/>
            <person name="Chagne D."/>
            <person name="McCallum J."/>
            <person name="Dzierzon H."/>
            <person name="Deng C."/>
            <person name="Wang Y.Y."/>
            <person name="Barron L."/>
            <person name="Manako K."/>
            <person name="Bowen J."/>
            <person name="Foster T.M."/>
            <person name="Erridge Z.A."/>
            <person name="Tiffin H."/>
            <person name="Waite C.N."/>
            <person name="Davies K.M."/>
            <person name="Grierson E.P."/>
            <person name="Laing W.A."/>
            <person name="Kirk R."/>
            <person name="Chen X."/>
            <person name="Wood M."/>
            <person name="Montefiori M."/>
            <person name="Brummell D.A."/>
            <person name="Schwinn K.E."/>
            <person name="Catanach A."/>
            <person name="Fullerton C."/>
            <person name="Li D."/>
            <person name="Meiyalaghan S."/>
            <person name="Nieuwenhuizen N."/>
            <person name="Read N."/>
            <person name="Prakash R."/>
            <person name="Hunter D."/>
            <person name="Zhang H."/>
            <person name="McKenzie M."/>
            <person name="Knabel M."/>
            <person name="Harris A."/>
            <person name="Allan A.C."/>
            <person name="Gleave A."/>
            <person name="Chen A."/>
            <person name="Janssen B.J."/>
            <person name="Plunkett B."/>
            <person name="Ampomah-Dwamena C."/>
            <person name="Voogd C."/>
            <person name="Leif D."/>
            <person name="Lafferty D."/>
            <person name="Souleyre E.J.F."/>
            <person name="Varkonyi-Gasic E."/>
            <person name="Gambi F."/>
            <person name="Hanley J."/>
            <person name="Yao J.L."/>
            <person name="Cheung J."/>
            <person name="David K.M."/>
            <person name="Warren B."/>
            <person name="Marsh K."/>
            <person name="Snowden K.C."/>
            <person name="Lin-Wang K."/>
            <person name="Brian L."/>
            <person name="Martinez-Sanchez M."/>
            <person name="Wang M."/>
            <person name="Ileperuma N."/>
            <person name="Macnee N."/>
            <person name="Campin R."/>
            <person name="McAtee P."/>
            <person name="Drummond R.S.M."/>
            <person name="Espley R.V."/>
            <person name="Ireland H.S."/>
            <person name="Wu R."/>
            <person name="Atkinson R.G."/>
            <person name="Karunairetnam S."/>
            <person name="Bulley S."/>
            <person name="Chunkath S."/>
            <person name="Hanley Z."/>
            <person name="Storey R."/>
            <person name="Thrimawithana A.H."/>
            <person name="Thomson S."/>
            <person name="David C."/>
            <person name="Testolin R."/>
            <person name="Huang H."/>
            <person name="Hellens R.P."/>
            <person name="Schaffer R.J."/>
        </authorList>
    </citation>
    <scope>NUCLEOTIDE SEQUENCE [LARGE SCALE GENOMIC DNA]</scope>
    <source>
        <strain evidence="4">cv. Red5</strain>
    </source>
</reference>
<evidence type="ECO:0000313" key="4">
    <source>
        <dbReference type="Proteomes" id="UP000241394"/>
    </source>
</evidence>
<dbReference type="OrthoDB" id="657513at2759"/>
<dbReference type="Gramene" id="PSR95841">
    <property type="protein sequence ID" value="PSR95841"/>
    <property type="gene ID" value="CEY00_Acc21974"/>
</dbReference>
<dbReference type="PANTHER" id="PTHR34778">
    <property type="entry name" value="OS02G0580700 PROTEIN"/>
    <property type="match status" value="1"/>
</dbReference>
<dbReference type="Proteomes" id="UP000241394">
    <property type="component" value="Chromosome LG23"/>
</dbReference>
<feature type="compositionally biased region" description="Basic and acidic residues" evidence="2">
    <location>
        <begin position="319"/>
        <end position="330"/>
    </location>
</feature>
<protein>
    <submittedName>
        <fullName evidence="3">Copine family protein</fullName>
    </submittedName>
</protein>
<dbReference type="PANTHER" id="PTHR34778:SF2">
    <property type="entry name" value="OS02G0580700 PROTEIN"/>
    <property type="match status" value="1"/>
</dbReference>
<keyword evidence="4" id="KW-1185">Reference proteome</keyword>
<dbReference type="STRING" id="1590841.A0A2R6PRY5"/>
<feature type="region of interest" description="Disordered" evidence="2">
    <location>
        <begin position="364"/>
        <end position="386"/>
    </location>
</feature>
<feature type="coiled-coil region" evidence="1">
    <location>
        <begin position="72"/>
        <end position="148"/>
    </location>
</feature>
<feature type="region of interest" description="Disordered" evidence="2">
    <location>
        <begin position="551"/>
        <end position="570"/>
    </location>
</feature>
<dbReference type="InParanoid" id="A0A2R6PRY5"/>
<sequence>MDADERLMALKKAYADIILNTAKEAAGRIMASERKALRFQHDLGVAKEQGLQMLLRLKQMMDSKVSEAGIMYLSQQKTIKDLKAQLQKAQDTISEAEMTSLSQQRKIEELEAQLQEAEDIVKDVREELRDVQAELERVRKNKLQDMDEDYTATWEQASQENILNTSQSLTLPPPESRLEPFTTSDVKDSAFNHRNEVYNCHSVIDSRIGTFHIGKPDLTSISEEHRLNTSMSVLSPPESRLEPSSDQRNDVYKGYSANSFLMGNFQVSKPDVPSIILRSKELEPFRNRRTQRIRAFEEKLMAGELAFSDTVDDVSYETSGREDGEDEGTRKTSSRKAGNMCSTEKKDRVQADKVYKKVKKVKSFGRKRRRATRYKNKPPSSRHLPSLPVKRDQIYDISTETNSLMISAQTCGDPCNLAPRMSSDTTDKGKLVECTEVTESDAGFGKAVSVENTANKDKASIDLLLVTKQGSISADSSGVSICRMDVEKVDMPVANSQTETSSTTNGIPNQPVTNSRVIKYTFQRKRKRESQSTSDWKDSLEKSILKKRAAEEQNGLLETEKSSSITELPRDSRRLAQVARQLLSISEKKW</sequence>
<dbReference type="OMA" id="DIKSSCP"/>
<keyword evidence="1" id="KW-0175">Coiled coil</keyword>
<comment type="caution">
    <text evidence="3">The sequence shown here is derived from an EMBL/GenBank/DDBJ whole genome shotgun (WGS) entry which is preliminary data.</text>
</comment>
<reference evidence="3 4" key="1">
    <citation type="submission" date="2017-07" db="EMBL/GenBank/DDBJ databases">
        <title>An improved, manually edited Actinidia chinensis var. chinensis (kiwifruit) genome highlights the challenges associated with draft genomes and gene prediction in plants.</title>
        <authorList>
            <person name="Pilkington S."/>
            <person name="Crowhurst R."/>
            <person name="Hilario E."/>
            <person name="Nardozza S."/>
            <person name="Fraser L."/>
            <person name="Peng Y."/>
            <person name="Gunaseelan K."/>
            <person name="Simpson R."/>
            <person name="Tahir J."/>
            <person name="Deroles S."/>
            <person name="Templeton K."/>
            <person name="Luo Z."/>
            <person name="Davy M."/>
            <person name="Cheng C."/>
            <person name="Mcneilage M."/>
            <person name="Scaglione D."/>
            <person name="Liu Y."/>
            <person name="Zhang Q."/>
            <person name="Datson P."/>
            <person name="De Silva N."/>
            <person name="Gardiner S."/>
            <person name="Bassett H."/>
            <person name="Chagne D."/>
            <person name="Mccallum J."/>
            <person name="Dzierzon H."/>
            <person name="Deng C."/>
            <person name="Wang Y.-Y."/>
            <person name="Barron N."/>
            <person name="Manako K."/>
            <person name="Bowen J."/>
            <person name="Foster T."/>
            <person name="Erridge Z."/>
            <person name="Tiffin H."/>
            <person name="Waite C."/>
            <person name="Davies K."/>
            <person name="Grierson E."/>
            <person name="Laing W."/>
            <person name="Kirk R."/>
            <person name="Chen X."/>
            <person name="Wood M."/>
            <person name="Montefiori M."/>
            <person name="Brummell D."/>
            <person name="Schwinn K."/>
            <person name="Catanach A."/>
            <person name="Fullerton C."/>
            <person name="Li D."/>
            <person name="Meiyalaghan S."/>
            <person name="Nieuwenhuizen N."/>
            <person name="Read N."/>
            <person name="Prakash R."/>
            <person name="Hunter D."/>
            <person name="Zhang H."/>
            <person name="Mckenzie M."/>
            <person name="Knabel M."/>
            <person name="Harris A."/>
            <person name="Allan A."/>
            <person name="Chen A."/>
            <person name="Janssen B."/>
            <person name="Plunkett B."/>
            <person name="Dwamena C."/>
            <person name="Voogd C."/>
            <person name="Leif D."/>
            <person name="Lafferty D."/>
            <person name="Souleyre E."/>
            <person name="Varkonyi-Gasic E."/>
            <person name="Gambi F."/>
            <person name="Hanley J."/>
            <person name="Yao J.-L."/>
            <person name="Cheung J."/>
            <person name="David K."/>
            <person name="Warren B."/>
            <person name="Marsh K."/>
            <person name="Snowden K."/>
            <person name="Lin-Wang K."/>
            <person name="Brian L."/>
            <person name="Martinez-Sanchez M."/>
            <person name="Wang M."/>
            <person name="Ileperuma N."/>
            <person name="Macnee N."/>
            <person name="Campin R."/>
            <person name="Mcatee P."/>
            <person name="Drummond R."/>
            <person name="Espley R."/>
            <person name="Ireland H."/>
            <person name="Wu R."/>
            <person name="Atkinson R."/>
            <person name="Karunairetnam S."/>
            <person name="Bulley S."/>
            <person name="Chunkath S."/>
            <person name="Hanley Z."/>
            <person name="Storey R."/>
            <person name="Thrimawithana A."/>
            <person name="Thomson S."/>
            <person name="David C."/>
            <person name="Testolin R."/>
        </authorList>
    </citation>
    <scope>NUCLEOTIDE SEQUENCE [LARGE SCALE GENOMIC DNA]</scope>
    <source>
        <strain evidence="4">cv. Red5</strain>
        <tissue evidence="3">Young leaf</tissue>
    </source>
</reference>
<proteinExistence type="predicted"/>
<evidence type="ECO:0000256" key="1">
    <source>
        <dbReference type="SAM" id="Coils"/>
    </source>
</evidence>
<organism evidence="3 4">
    <name type="scientific">Actinidia chinensis var. chinensis</name>
    <name type="common">Chinese soft-hair kiwi</name>
    <dbReference type="NCBI Taxonomy" id="1590841"/>
    <lineage>
        <taxon>Eukaryota</taxon>
        <taxon>Viridiplantae</taxon>
        <taxon>Streptophyta</taxon>
        <taxon>Embryophyta</taxon>
        <taxon>Tracheophyta</taxon>
        <taxon>Spermatophyta</taxon>
        <taxon>Magnoliopsida</taxon>
        <taxon>eudicotyledons</taxon>
        <taxon>Gunneridae</taxon>
        <taxon>Pentapetalae</taxon>
        <taxon>asterids</taxon>
        <taxon>Ericales</taxon>
        <taxon>Actinidiaceae</taxon>
        <taxon>Actinidia</taxon>
    </lineage>
</organism>
<evidence type="ECO:0000256" key="2">
    <source>
        <dbReference type="SAM" id="MobiDB-lite"/>
    </source>
</evidence>
<feature type="region of interest" description="Disordered" evidence="2">
    <location>
        <begin position="314"/>
        <end position="345"/>
    </location>
</feature>
<dbReference type="FunCoup" id="A0A2R6PRY5">
    <property type="interactions" value="1150"/>
</dbReference>
<dbReference type="EMBL" id="NKQK01000023">
    <property type="protein sequence ID" value="PSR95841.1"/>
    <property type="molecule type" value="Genomic_DNA"/>
</dbReference>
<feature type="compositionally biased region" description="Basic residues" evidence="2">
    <location>
        <begin position="364"/>
        <end position="376"/>
    </location>
</feature>
<evidence type="ECO:0000313" key="3">
    <source>
        <dbReference type="EMBL" id="PSR95841.1"/>
    </source>
</evidence>
<dbReference type="AlphaFoldDB" id="A0A2R6PRY5"/>
<gene>
    <name evidence="3" type="ORF">CEY00_Acc21974</name>
</gene>
<accession>A0A2R6PRY5</accession>
<name>A0A2R6PRY5_ACTCC</name>